<dbReference type="InterPro" id="IPR012947">
    <property type="entry name" value="tRNA_SAD"/>
</dbReference>
<dbReference type="Proteomes" id="UP000659630">
    <property type="component" value="Unassembled WGS sequence"/>
</dbReference>
<comment type="cofactor">
    <cofactor evidence="1">
        <name>Zn(2+)</name>
        <dbReference type="ChEBI" id="CHEBI:29105"/>
    </cofactor>
</comment>
<protein>
    <recommendedName>
        <fullName evidence="5">Alanyl-transfer RNA synthetases family profile domain-containing protein</fullName>
    </recommendedName>
</protein>
<dbReference type="Gene3D" id="3.10.310.40">
    <property type="match status" value="1"/>
</dbReference>
<dbReference type="GO" id="GO:0006419">
    <property type="term" value="P:alanyl-tRNA aminoacylation"/>
    <property type="evidence" value="ECO:0007669"/>
    <property type="project" value="InterPro"/>
</dbReference>
<dbReference type="GO" id="GO:0004813">
    <property type="term" value="F:alanine-tRNA ligase activity"/>
    <property type="evidence" value="ECO:0007669"/>
    <property type="project" value="InterPro"/>
</dbReference>
<dbReference type="AlphaFoldDB" id="A0A923I7G1"/>
<dbReference type="InterPro" id="IPR018164">
    <property type="entry name" value="Ala-tRNA-synth_IIc_N"/>
</dbReference>
<feature type="domain" description="Alanyl-transfer RNA synthetases family profile" evidence="5">
    <location>
        <begin position="1"/>
        <end position="239"/>
    </location>
</feature>
<reference evidence="6" key="1">
    <citation type="submission" date="2020-08" db="EMBL/GenBank/DDBJ databases">
        <title>Genome public.</title>
        <authorList>
            <person name="Liu C."/>
            <person name="Sun Q."/>
        </authorList>
    </citation>
    <scope>NUCLEOTIDE SEQUENCE</scope>
    <source>
        <strain evidence="6">BX8</strain>
    </source>
</reference>
<dbReference type="Pfam" id="PF01411">
    <property type="entry name" value="tRNA-synt_2c"/>
    <property type="match status" value="1"/>
</dbReference>
<dbReference type="PANTHER" id="PTHR43462">
    <property type="entry name" value="ALANYL-TRNA EDITING PROTEIN"/>
    <property type="match status" value="1"/>
</dbReference>
<keyword evidence="7" id="KW-1185">Reference proteome</keyword>
<evidence type="ECO:0000313" key="7">
    <source>
        <dbReference type="Proteomes" id="UP000659630"/>
    </source>
</evidence>
<keyword evidence="3" id="KW-0479">Metal-binding</keyword>
<dbReference type="Pfam" id="PF02272">
    <property type="entry name" value="DHHA1"/>
    <property type="match status" value="1"/>
</dbReference>
<dbReference type="InterPro" id="IPR018165">
    <property type="entry name" value="Ala-tRNA-synth_IIc_core"/>
</dbReference>
<dbReference type="PROSITE" id="PS50860">
    <property type="entry name" value="AA_TRNA_LIGASE_II_ALA"/>
    <property type="match status" value="1"/>
</dbReference>
<evidence type="ECO:0000313" key="6">
    <source>
        <dbReference type="EMBL" id="MBC5581686.1"/>
    </source>
</evidence>
<dbReference type="InterPro" id="IPR051335">
    <property type="entry name" value="Alanyl-tRNA_Editing_Enzymes"/>
</dbReference>
<dbReference type="SUPFAM" id="SSF55186">
    <property type="entry name" value="ThrRS/AlaRS common domain"/>
    <property type="match status" value="1"/>
</dbReference>
<gene>
    <name evidence="6" type="ORF">H8S23_09220</name>
</gene>
<dbReference type="GO" id="GO:0046872">
    <property type="term" value="F:metal ion binding"/>
    <property type="evidence" value="ECO:0007669"/>
    <property type="project" value="UniProtKB-KW"/>
</dbReference>
<dbReference type="GO" id="GO:0002161">
    <property type="term" value="F:aminoacyl-tRNA deacylase activity"/>
    <property type="evidence" value="ECO:0007669"/>
    <property type="project" value="UniProtKB-ARBA"/>
</dbReference>
<dbReference type="InterPro" id="IPR018163">
    <property type="entry name" value="Thr/Ala-tRNA-synth_IIc_edit"/>
</dbReference>
<dbReference type="SMART" id="SM00863">
    <property type="entry name" value="tRNA_SAD"/>
    <property type="match status" value="1"/>
</dbReference>
<dbReference type="GO" id="GO:0005524">
    <property type="term" value="F:ATP binding"/>
    <property type="evidence" value="ECO:0007669"/>
    <property type="project" value="InterPro"/>
</dbReference>
<name>A0A923I7G1_9FIRM</name>
<dbReference type="EMBL" id="JACONZ010000003">
    <property type="protein sequence ID" value="MBC5581686.1"/>
    <property type="molecule type" value="Genomic_DNA"/>
</dbReference>
<comment type="subcellular location">
    <subcellularLocation>
        <location evidence="2">Cytoplasm</location>
    </subcellularLocation>
</comment>
<dbReference type="GO" id="GO:0003676">
    <property type="term" value="F:nucleic acid binding"/>
    <property type="evidence" value="ECO:0007669"/>
    <property type="project" value="InterPro"/>
</dbReference>
<evidence type="ECO:0000256" key="2">
    <source>
        <dbReference type="ARBA" id="ARBA00004496"/>
    </source>
</evidence>
<evidence type="ECO:0000256" key="1">
    <source>
        <dbReference type="ARBA" id="ARBA00001947"/>
    </source>
</evidence>
<dbReference type="SUPFAM" id="SSF50447">
    <property type="entry name" value="Translation proteins"/>
    <property type="match status" value="1"/>
</dbReference>
<dbReference type="Pfam" id="PF07973">
    <property type="entry name" value="tRNA_SAD"/>
    <property type="match status" value="1"/>
</dbReference>
<accession>A0A923I7G1</accession>
<organism evidence="6 7">
    <name type="scientific">Anaerofilum hominis</name>
    <dbReference type="NCBI Taxonomy" id="2763016"/>
    <lineage>
        <taxon>Bacteria</taxon>
        <taxon>Bacillati</taxon>
        <taxon>Bacillota</taxon>
        <taxon>Clostridia</taxon>
        <taxon>Eubacteriales</taxon>
        <taxon>Oscillospiraceae</taxon>
        <taxon>Anaerofilum</taxon>
    </lineage>
</organism>
<comment type="caution">
    <text evidence="6">The sequence shown here is derived from an EMBL/GenBank/DDBJ whole genome shotgun (WGS) entry which is preliminary data.</text>
</comment>
<dbReference type="PANTHER" id="PTHR43462:SF1">
    <property type="entry name" value="ALANYL-TRNA EDITING PROTEIN AARSD1"/>
    <property type="match status" value="1"/>
</dbReference>
<evidence type="ECO:0000259" key="5">
    <source>
        <dbReference type="PROSITE" id="PS50860"/>
    </source>
</evidence>
<dbReference type="InterPro" id="IPR003156">
    <property type="entry name" value="DHHA1_dom"/>
</dbReference>
<proteinExistence type="predicted"/>
<dbReference type="RefSeq" id="WP_186888053.1">
    <property type="nucleotide sequence ID" value="NZ_JACONZ010000003.1"/>
</dbReference>
<evidence type="ECO:0000256" key="3">
    <source>
        <dbReference type="ARBA" id="ARBA00022723"/>
    </source>
</evidence>
<evidence type="ECO:0000256" key="4">
    <source>
        <dbReference type="ARBA" id="ARBA00022833"/>
    </source>
</evidence>
<dbReference type="Gene3D" id="2.40.30.130">
    <property type="match status" value="1"/>
</dbReference>
<dbReference type="GO" id="GO:0005737">
    <property type="term" value="C:cytoplasm"/>
    <property type="evidence" value="ECO:0007669"/>
    <property type="project" value="UniProtKB-SubCell"/>
</dbReference>
<keyword evidence="4" id="KW-0862">Zinc</keyword>
<sequence>MTEKLFENDSYLCRFTARVERCEAAKEGFAVVLDRTAFFPEGGGQPADHGLLGGARVLDVQEKDGEVVHFTDAPLDAGTQVEGEVDRARRFDLMQQHTADHIFSALVHQRFGFENVGFHIGTEITHMDFSGELSPLQIDELELEANRAVTRNLPVSVSYPPEAALTAMEFRSKKELSDLSGRIRIVTIGDLDVCACCGTHVAFTGEVGLLKITGCQSYKGGVRVFMAAGERAFLLAQREHRQIEAVSGLLSAKQPEVVAAVTRLKNDDADARQQLGQAQGRLLGYRAAAHAGKKMVVTFEEGLAPDDLRRYALLLCENGAELAAVFSGEEGGYKYALAAGGSLDARALGREMNALLAGRGGGKPRLIQGSVACTQAQAEAFFAERGALSDPAAPV</sequence>
<dbReference type="Gene3D" id="3.30.980.10">
    <property type="entry name" value="Threonyl-trna Synthetase, Chain A, domain 2"/>
    <property type="match status" value="1"/>
</dbReference>
<dbReference type="InterPro" id="IPR009000">
    <property type="entry name" value="Transl_B-barrel_sf"/>
</dbReference>